<proteinExistence type="inferred from homology"/>
<evidence type="ECO:0000259" key="8">
    <source>
        <dbReference type="Pfam" id="PF04234"/>
    </source>
</evidence>
<accession>A0ABV6JPJ1</accession>
<sequence>MRHSIRTPALAVLALLAAGSGPAWAHAHLQSATPAPGSTVAAPDTVVISYTEGVEARFSSIEVQDAAGHRVDKGTLSTVPTDNKRLSIGLQPLQPGTYKVTWHVTSVDTHKTDGTFQFTVKPQG</sequence>
<feature type="signal peptide" evidence="7">
    <location>
        <begin position="1"/>
        <end position="25"/>
    </location>
</feature>
<evidence type="ECO:0000256" key="2">
    <source>
        <dbReference type="ARBA" id="ARBA00010509"/>
    </source>
</evidence>
<gene>
    <name evidence="9" type="primary">copC</name>
    <name evidence="9" type="ORF">ACFFGY_03305</name>
</gene>
<evidence type="ECO:0000313" key="9">
    <source>
        <dbReference type="EMBL" id="MFC0407260.1"/>
    </source>
</evidence>
<dbReference type="EMBL" id="JBHLUN010000002">
    <property type="protein sequence ID" value="MFC0407260.1"/>
    <property type="molecule type" value="Genomic_DNA"/>
</dbReference>
<dbReference type="Pfam" id="PF04234">
    <property type="entry name" value="CopC"/>
    <property type="match status" value="1"/>
</dbReference>
<organism evidence="9 10">
    <name type="scientific">Roseomonas elaeocarpi</name>
    <dbReference type="NCBI Taxonomy" id="907779"/>
    <lineage>
        <taxon>Bacteria</taxon>
        <taxon>Pseudomonadati</taxon>
        <taxon>Pseudomonadota</taxon>
        <taxon>Alphaproteobacteria</taxon>
        <taxon>Acetobacterales</taxon>
        <taxon>Roseomonadaceae</taxon>
        <taxon>Roseomonas</taxon>
    </lineage>
</organism>
<comment type="caution">
    <text evidence="9">The sequence shown here is derived from an EMBL/GenBank/DDBJ whole genome shotgun (WGS) entry which is preliminary data.</text>
</comment>
<evidence type="ECO:0000256" key="6">
    <source>
        <dbReference type="ARBA" id="ARBA00023008"/>
    </source>
</evidence>
<keyword evidence="4 7" id="KW-0732">Signal</keyword>
<dbReference type="InterPro" id="IPR014755">
    <property type="entry name" value="Cu-Rt/internalin_Ig-like"/>
</dbReference>
<dbReference type="PANTHER" id="PTHR34820:SF4">
    <property type="entry name" value="INNER MEMBRANE PROTEIN YEBZ"/>
    <property type="match status" value="1"/>
</dbReference>
<evidence type="ECO:0000256" key="7">
    <source>
        <dbReference type="SAM" id="SignalP"/>
    </source>
</evidence>
<keyword evidence="6" id="KW-0186">Copper</keyword>
<dbReference type="InterPro" id="IPR014756">
    <property type="entry name" value="Ig_E-set"/>
</dbReference>
<evidence type="ECO:0000256" key="3">
    <source>
        <dbReference type="ARBA" id="ARBA00022723"/>
    </source>
</evidence>
<keyword evidence="5" id="KW-0574">Periplasm</keyword>
<comment type="subcellular location">
    <subcellularLocation>
        <location evidence="1">Periplasm</location>
    </subcellularLocation>
</comment>
<dbReference type="InterPro" id="IPR032694">
    <property type="entry name" value="CopC/D"/>
</dbReference>
<name>A0ABV6JPJ1_9PROT</name>
<dbReference type="InterPro" id="IPR007348">
    <property type="entry name" value="CopC_dom"/>
</dbReference>
<evidence type="ECO:0000256" key="4">
    <source>
        <dbReference type="ARBA" id="ARBA00022729"/>
    </source>
</evidence>
<dbReference type="InterPro" id="IPR047685">
    <property type="entry name" value="CopC-like"/>
</dbReference>
<comment type="similarity">
    <text evidence="2">Belongs to the CopC family.</text>
</comment>
<evidence type="ECO:0000256" key="1">
    <source>
        <dbReference type="ARBA" id="ARBA00004418"/>
    </source>
</evidence>
<evidence type="ECO:0000256" key="5">
    <source>
        <dbReference type="ARBA" id="ARBA00022764"/>
    </source>
</evidence>
<dbReference type="NCBIfam" id="NF033814">
    <property type="entry name" value="copper_CopC"/>
    <property type="match status" value="1"/>
</dbReference>
<keyword evidence="10" id="KW-1185">Reference proteome</keyword>
<evidence type="ECO:0000313" key="10">
    <source>
        <dbReference type="Proteomes" id="UP001589865"/>
    </source>
</evidence>
<protein>
    <submittedName>
        <fullName evidence="9">Copper homeostasis periplasmic binding protein CopC</fullName>
    </submittedName>
</protein>
<reference evidence="9 10" key="1">
    <citation type="submission" date="2024-09" db="EMBL/GenBank/DDBJ databases">
        <authorList>
            <person name="Sun Q."/>
            <person name="Mori K."/>
        </authorList>
    </citation>
    <scope>NUCLEOTIDE SEQUENCE [LARGE SCALE GENOMIC DNA]</scope>
    <source>
        <strain evidence="9 10">TBRC 5777</strain>
    </source>
</reference>
<dbReference type="Proteomes" id="UP001589865">
    <property type="component" value="Unassembled WGS sequence"/>
</dbReference>
<keyword evidence="3" id="KW-0479">Metal-binding</keyword>
<dbReference type="Gene3D" id="2.60.40.1220">
    <property type="match status" value="1"/>
</dbReference>
<dbReference type="SUPFAM" id="SSF81296">
    <property type="entry name" value="E set domains"/>
    <property type="match status" value="1"/>
</dbReference>
<feature type="domain" description="CopC" evidence="8">
    <location>
        <begin position="26"/>
        <end position="120"/>
    </location>
</feature>
<feature type="chain" id="PRO_5046201474" evidence="7">
    <location>
        <begin position="26"/>
        <end position="124"/>
    </location>
</feature>
<dbReference type="PANTHER" id="PTHR34820">
    <property type="entry name" value="INNER MEMBRANE PROTEIN YEBZ"/>
    <property type="match status" value="1"/>
</dbReference>
<dbReference type="RefSeq" id="WP_377042956.1">
    <property type="nucleotide sequence ID" value="NZ_JBHLUN010000002.1"/>
</dbReference>